<dbReference type="Pfam" id="PF17921">
    <property type="entry name" value="Integrase_H2C2"/>
    <property type="match status" value="1"/>
</dbReference>
<dbReference type="SUPFAM" id="SSF53098">
    <property type="entry name" value="Ribonuclease H-like"/>
    <property type="match status" value="1"/>
</dbReference>
<gene>
    <name evidence="7" type="ORF">D9C73_009195</name>
</gene>
<evidence type="ECO:0000313" key="8">
    <source>
        <dbReference type="Proteomes" id="UP000298787"/>
    </source>
</evidence>
<dbReference type="PROSITE" id="PS50994">
    <property type="entry name" value="INTEGRASE"/>
    <property type="match status" value="1"/>
</dbReference>
<dbReference type="CDD" id="cd01647">
    <property type="entry name" value="RT_LTR"/>
    <property type="match status" value="1"/>
</dbReference>
<dbReference type="InterPro" id="IPR012337">
    <property type="entry name" value="RNaseH-like_sf"/>
</dbReference>
<dbReference type="InterPro" id="IPR000477">
    <property type="entry name" value="RT_dom"/>
</dbReference>
<dbReference type="CDD" id="cd09274">
    <property type="entry name" value="RNase_HI_RT_Ty3"/>
    <property type="match status" value="1"/>
</dbReference>
<name>A0A4V6ARV9_COLLU</name>
<evidence type="ECO:0000256" key="3">
    <source>
        <dbReference type="ARBA" id="ARBA00039658"/>
    </source>
</evidence>
<dbReference type="InterPro" id="IPR043502">
    <property type="entry name" value="DNA/RNA_pol_sf"/>
</dbReference>
<feature type="region of interest" description="Disordered" evidence="4">
    <location>
        <begin position="1430"/>
        <end position="1462"/>
    </location>
</feature>
<dbReference type="GO" id="GO:0004523">
    <property type="term" value="F:RNA-DNA hybrid ribonuclease activity"/>
    <property type="evidence" value="ECO:0007669"/>
    <property type="project" value="UniProtKB-EC"/>
</dbReference>
<dbReference type="PANTHER" id="PTHR37984">
    <property type="entry name" value="PROTEIN CBG26694"/>
    <property type="match status" value="1"/>
</dbReference>
<dbReference type="GO" id="GO:0015074">
    <property type="term" value="P:DNA integration"/>
    <property type="evidence" value="ECO:0007669"/>
    <property type="project" value="InterPro"/>
</dbReference>
<dbReference type="InterPro" id="IPR050951">
    <property type="entry name" value="Retrovirus_Pol_polyprotein"/>
</dbReference>
<feature type="domain" description="Reverse transcriptase" evidence="5">
    <location>
        <begin position="416"/>
        <end position="595"/>
    </location>
</feature>
<organism evidence="7 8">
    <name type="scientific">Collichthys lucidus</name>
    <name type="common">Big head croaker</name>
    <name type="synonym">Sciaena lucida</name>
    <dbReference type="NCBI Taxonomy" id="240159"/>
    <lineage>
        <taxon>Eukaryota</taxon>
        <taxon>Metazoa</taxon>
        <taxon>Chordata</taxon>
        <taxon>Craniata</taxon>
        <taxon>Vertebrata</taxon>
        <taxon>Euteleostomi</taxon>
        <taxon>Actinopterygii</taxon>
        <taxon>Neopterygii</taxon>
        <taxon>Teleostei</taxon>
        <taxon>Neoteleostei</taxon>
        <taxon>Acanthomorphata</taxon>
        <taxon>Eupercaria</taxon>
        <taxon>Sciaenidae</taxon>
        <taxon>Collichthys</taxon>
    </lineage>
</organism>
<dbReference type="InterPro" id="IPR021109">
    <property type="entry name" value="Peptidase_aspartic_dom_sf"/>
</dbReference>
<dbReference type="Gene3D" id="3.30.70.270">
    <property type="match status" value="2"/>
</dbReference>
<dbReference type="Pfam" id="PF17919">
    <property type="entry name" value="RT_RNaseH_2"/>
    <property type="match status" value="1"/>
</dbReference>
<comment type="similarity">
    <text evidence="1">Belongs to the beta type-B retroviral polymerase family. HERV class-II K(HML-2) pol subfamily.</text>
</comment>
<dbReference type="PROSITE" id="PS50878">
    <property type="entry name" value="RT_POL"/>
    <property type="match status" value="1"/>
</dbReference>
<dbReference type="InterPro" id="IPR001584">
    <property type="entry name" value="Integrase_cat-core"/>
</dbReference>
<dbReference type="Pfam" id="PF00078">
    <property type="entry name" value="RVT_1"/>
    <property type="match status" value="1"/>
</dbReference>
<dbReference type="FunFam" id="1.10.340.70:FF:000001">
    <property type="entry name" value="Retrovirus-related Pol polyprotein from transposon gypsy-like Protein"/>
    <property type="match status" value="1"/>
</dbReference>
<evidence type="ECO:0000259" key="6">
    <source>
        <dbReference type="PROSITE" id="PS50994"/>
    </source>
</evidence>
<dbReference type="FunFam" id="3.10.20.370:FF:000001">
    <property type="entry name" value="Retrovirus-related Pol polyprotein from transposon 17.6-like protein"/>
    <property type="match status" value="1"/>
</dbReference>
<feature type="domain" description="Integrase catalytic" evidence="6">
    <location>
        <begin position="1090"/>
        <end position="1248"/>
    </location>
</feature>
<reference evidence="7 8" key="1">
    <citation type="submission" date="2019-01" db="EMBL/GenBank/DDBJ databases">
        <title>Genome Assembly of Collichthys lucidus.</title>
        <authorList>
            <person name="Cai M."/>
            <person name="Xiao S."/>
        </authorList>
    </citation>
    <scope>NUCLEOTIDE SEQUENCE [LARGE SCALE GENOMIC DNA]</scope>
    <source>
        <strain evidence="7">JT15FE1705JMU</strain>
        <tissue evidence="7">Muscle</tissue>
    </source>
</reference>
<dbReference type="Gene3D" id="2.40.70.10">
    <property type="entry name" value="Acid Proteases"/>
    <property type="match status" value="1"/>
</dbReference>
<accession>A0A4V6ARV9</accession>
<dbReference type="InterPro" id="IPR043128">
    <property type="entry name" value="Rev_trsase/Diguanyl_cyclase"/>
</dbReference>
<evidence type="ECO:0000256" key="2">
    <source>
        <dbReference type="ARBA" id="ARBA00012180"/>
    </source>
</evidence>
<sequence>MSPQESDDVDLESVYTQFCSLAGDHSTVIIQNTQRLSAIDDLFHTDVLIQDTVKLRAMLDSGSMACSLSSQALHLLKQNNVVSPASISPTSVVLVGCGGSRTSPVGVCELQMRIFGCCFSVPVFIVEGQGDDLILGSNVMKHLIRVLKHSRGFGERVSPSDQVPVEEASLLQLLGTVETWKGDECPDKVGTIKLKHAVTLEPLTEHLVWGRLPAHLHLSAGSTVVVEPSESRTVPRSVMVGRVVTPLWGDGWVPVRVINPSPRPVTLRRNCKIADVSPCVALEDFDSDYLYETDSPEEVQCSVTKTADKSDTASEKSLTVDSDCTARPTFSPTLSDLGLQDIDVDATHLSPFWKAQLVDLLAKYESIFSRHRLDCGKAKDFVHRIRLSDSKPFRLPYRRLSPSHYEKLRVALNEMEERDIIRKSTSEYASPLVLVWKKNGDLRLCTDFRWLNARTFRDAHPLPHQADALAALGGNAFFSTMDLTSGYYNVEVHEEDKRFTAFTSPFGLYEYNRLPQGLCNSPATFMRMMMAIFGDQNFLSLLCYLDDILVFAPNEQLALQRLEMVFERLKAHNLKLAPKKCHFMRPSVKFLGHIVTKEGISTDPEKVKAVVALQENDLMVEGTNIPAPTKIRSFLGMVGFYQQFFEGYSSISKPLFALTSGVKRQRRTKGKKIQSVSRDPSSADWTPACSEAFRKLKQALLNNVTLAHPDFSKPFLLSVDASSNGLGAVLSQLADGDSVARPIAFASKSLNYAQSRYPAHRLEFLALKWAVCDKFSHWLRGQHFTVWTDNNPLTYILSKPKLDACEQRWVSKLAPYDFDIRYIPGPKNVVADALSREPFVHPSVLHRLTTVPYGALLEEANALEPDCVQNAFRLSCDPLSHLQCRPLTVVSNSAAAVHQHPAISSKAVSAVLECSMERDCLPSHAFCLPQLTQSLLPSELSDFRPLPKDKLTSLQRDDPCLSRVLYFVERQRRPSRRERSHEPAGTLRLLRHWEQLTVKAGVLYRTSKDAVTKRKTYQYVVPTPLKDKVLRGIHDEAGHQGQRRTLYLARQRFYWIGMERDVKEYVQRCRRCLVSKSPEPEARAPLESVKTSRPLELVCIDFWSAEDSSNKSLDVLVVTDHFTKLAQAYLCPNQSAKAVAHQLWNNFFCVYGFPERVHSDQGANFESSLIAEMLQVAGVEKSHTTPYHPMGNGAVERFNRTLGNMIRALPPRAKQRWPQLLRSLTFSYNATVHETTGFAPFLLMFGRIPRLPVDMMFQSVLMDERVVDYDGYVQCLRRDLAEAVRIAQISTTRQQEKQTELYNRKVRGAPVEVGDRVLLANKGERGRRKLADRWESHLYTVVERQDNTHTFRLRNCVTNQEKVVHRNLIMPVNFLPAPADPEDGGSFHSSLTDESVIGAERDGSTVLPGSGPEDRTVCWISQLPISTRDYSTNVDEHDQPGSDTPGQIDPDSQDEDRLGGSEKIGSVKLIQSDPRGSAVDADCFGDLPDSQPAGSVVASEAGRNLSSDSLLRLRTRYGRVVRPVVRLIQNMHQKVLTGR</sequence>
<dbReference type="PANTHER" id="PTHR37984:SF15">
    <property type="entry name" value="INTEGRASE CATALYTIC DOMAIN-CONTAINING PROTEIN"/>
    <property type="match status" value="1"/>
</dbReference>
<dbReference type="GO" id="GO:0003676">
    <property type="term" value="F:nucleic acid binding"/>
    <property type="evidence" value="ECO:0007669"/>
    <property type="project" value="InterPro"/>
</dbReference>
<evidence type="ECO:0000256" key="1">
    <source>
        <dbReference type="ARBA" id="ARBA00010879"/>
    </source>
</evidence>
<proteinExistence type="inferred from homology"/>
<dbReference type="InterPro" id="IPR041588">
    <property type="entry name" value="Integrase_H2C2"/>
</dbReference>
<dbReference type="Gene3D" id="3.10.20.370">
    <property type="match status" value="1"/>
</dbReference>
<dbReference type="Gene3D" id="1.10.340.70">
    <property type="match status" value="1"/>
</dbReference>
<dbReference type="CDD" id="cd00303">
    <property type="entry name" value="retropepsin_like"/>
    <property type="match status" value="1"/>
</dbReference>
<dbReference type="EMBL" id="CM014085">
    <property type="protein sequence ID" value="TKS75112.1"/>
    <property type="molecule type" value="Genomic_DNA"/>
</dbReference>
<dbReference type="FunFam" id="3.30.420.10:FF:000032">
    <property type="entry name" value="Retrovirus-related Pol polyprotein from transposon 297-like Protein"/>
    <property type="match status" value="1"/>
</dbReference>
<dbReference type="STRING" id="240159.A0A4V6ARV9"/>
<evidence type="ECO:0000259" key="5">
    <source>
        <dbReference type="PROSITE" id="PS50878"/>
    </source>
</evidence>
<evidence type="ECO:0000313" key="7">
    <source>
        <dbReference type="EMBL" id="TKS75112.1"/>
    </source>
</evidence>
<evidence type="ECO:0000256" key="4">
    <source>
        <dbReference type="SAM" id="MobiDB-lite"/>
    </source>
</evidence>
<keyword evidence="8" id="KW-1185">Reference proteome</keyword>
<dbReference type="InterPro" id="IPR036397">
    <property type="entry name" value="RNaseH_sf"/>
</dbReference>
<dbReference type="Gene3D" id="3.30.420.10">
    <property type="entry name" value="Ribonuclease H-like superfamily/Ribonuclease H"/>
    <property type="match status" value="1"/>
</dbReference>
<dbReference type="Pfam" id="PF00665">
    <property type="entry name" value="rve"/>
    <property type="match status" value="1"/>
</dbReference>
<protein>
    <recommendedName>
        <fullName evidence="3">Gypsy retrotransposon integrase-like protein 1</fullName>
        <ecNumber evidence="2">3.1.26.4</ecNumber>
    </recommendedName>
</protein>
<dbReference type="InterPro" id="IPR041577">
    <property type="entry name" value="RT_RNaseH_2"/>
</dbReference>
<dbReference type="Gene3D" id="3.10.10.10">
    <property type="entry name" value="HIV Type 1 Reverse Transcriptase, subunit A, domain 1"/>
    <property type="match status" value="1"/>
</dbReference>
<dbReference type="SUPFAM" id="SSF56672">
    <property type="entry name" value="DNA/RNA polymerases"/>
    <property type="match status" value="1"/>
</dbReference>
<dbReference type="EC" id="3.1.26.4" evidence="2"/>
<dbReference type="Proteomes" id="UP000298787">
    <property type="component" value="Chromosome 8"/>
</dbReference>